<evidence type="ECO:0000256" key="8">
    <source>
        <dbReference type="PROSITE-ProRule" id="PRU00023"/>
    </source>
</evidence>
<evidence type="ECO:0000256" key="5">
    <source>
        <dbReference type="ARBA" id="ARBA00023065"/>
    </source>
</evidence>
<keyword evidence="2" id="KW-0716">Sensory transduction</keyword>
<evidence type="ECO:0000256" key="3">
    <source>
        <dbReference type="ARBA" id="ARBA00022737"/>
    </source>
</evidence>
<protein>
    <submittedName>
        <fullName evidence="12">Transient receptor potential cation channel subfamily A member 1-like</fullName>
    </submittedName>
</protein>
<feature type="repeat" description="ANK" evidence="8">
    <location>
        <begin position="372"/>
        <end position="394"/>
    </location>
</feature>
<evidence type="ECO:0000256" key="9">
    <source>
        <dbReference type="SAM" id="MobiDB-lite"/>
    </source>
</evidence>
<dbReference type="PANTHER" id="PTHR47143:SF1">
    <property type="entry name" value="ION_TRANS DOMAIN-CONTAINING PROTEIN"/>
    <property type="match status" value="1"/>
</dbReference>
<dbReference type="InterPro" id="IPR052076">
    <property type="entry name" value="TRP_cation_channel"/>
</dbReference>
<feature type="repeat" description="ANK" evidence="8">
    <location>
        <begin position="120"/>
        <end position="152"/>
    </location>
</feature>
<feature type="transmembrane region" description="Helical" evidence="10">
    <location>
        <begin position="720"/>
        <end position="744"/>
    </location>
</feature>
<feature type="transmembrane region" description="Helical" evidence="10">
    <location>
        <begin position="756"/>
        <end position="781"/>
    </location>
</feature>
<sequence length="1008" mass="112699">MAGMANGSGKQQENVPLQPIENKESDSSKQNGDRSELAKARWKKAISFVVANIKLDDAQFASSNSEDNLAAPVIDVDDEGDDEQSTQRSLHDLACDRHITVLEAVLEKNENLQINLCDRAGRTALQCAVERQSVKAVELLLSHGAEASVTIPGSDDKLFHQAVRTGNIEIVRLMIAALKDTEINTRGNDGYRPLHAAILKKNNVVNIELLDNGADINAENDTNTTPFLLATEKADISTMRMLIAYKPAQRASKTKHKVYKGRTLVNVNHKDLTKRTALMFAASQGNVQKISLLIRYGALLSAIDCQGQTILHKAVGNLKTLELLLRYGEIKKLLEKKDKYGNTALHYAAGKFIDNVELLIKHGAKPNVRNKKGKTPLHFAVRNRRLDIVNLLLNSLPGDDDERYKSLGTDYPRTRLLNSEDKTGKTALHIAASLDFVEIVKELQERGAYITSTHEGHYPIHLASNNGCVNTVKLLLERDSEWLAWPDNDGNTPVHHAAWKGHVALVAYLLDANTPILENNKGANCLDLAIKTGEDDVCMEIAKHDKWRQCLRKNHRGQLRTLVNEMPDVASKFMDNFKQPTTDDSGKHGFTYDFSYYKKDDDKSHHESSPLQAMMNCGNCIDHEIVVKFLEVGWDKFGFLMYIMMLVFYMLYLGSLCALVWIDGPLRRNINGTLVDTKKDDTDKGHFGVQSSLALVVLLAACIEVLILLSKLYIDPRSYLGFVTIMDWIKCIGTLLYVIPYFYVSIDENFERNAGAIAIFFSWICLILCLQSLPVFGIYVILIKNHVWTIVKVCPIFMLPLFAFGFAFYTMLSAQLPFKHLVQAVLTSWVMMLGEMDYESRILGSAAGIQGALVFLFIAFCIVAIVVMNLLVALAVGDMQEVMDSAAKERLLVQMQLFLGLERHVLTKLVLCITRKDTTNVFPDKYVEVNKEKKNILKLMQSVVENVLGGEEEDKKESGGDSDAVTSEDTQYMKEKLEHMEEQLHELHSLIRSFIGDAGDGSGSKDTV</sequence>
<evidence type="ECO:0000256" key="10">
    <source>
        <dbReference type="SAM" id="Phobius"/>
    </source>
</evidence>
<feature type="transmembrane region" description="Helical" evidence="10">
    <location>
        <begin position="693"/>
        <end position="714"/>
    </location>
</feature>
<evidence type="ECO:0000256" key="1">
    <source>
        <dbReference type="ARBA" id="ARBA00022448"/>
    </source>
</evidence>
<feature type="transmembrane region" description="Helical" evidence="10">
    <location>
        <begin position="787"/>
        <end position="809"/>
    </location>
</feature>
<dbReference type="SUPFAM" id="SSF48403">
    <property type="entry name" value="Ankyrin repeat"/>
    <property type="match status" value="2"/>
</dbReference>
<keyword evidence="6" id="KW-0325">Glycoprotein</keyword>
<evidence type="ECO:0000256" key="2">
    <source>
        <dbReference type="ARBA" id="ARBA00022606"/>
    </source>
</evidence>
<evidence type="ECO:0000313" key="11">
    <source>
        <dbReference type="Proteomes" id="UP000694865"/>
    </source>
</evidence>
<dbReference type="InterPro" id="IPR036770">
    <property type="entry name" value="Ankyrin_rpt-contain_sf"/>
</dbReference>
<dbReference type="Proteomes" id="UP000694865">
    <property type="component" value="Unplaced"/>
</dbReference>
<reference evidence="12" key="1">
    <citation type="submission" date="2025-08" db="UniProtKB">
        <authorList>
            <consortium name="RefSeq"/>
        </authorList>
    </citation>
    <scope>IDENTIFICATION</scope>
    <source>
        <tissue evidence="12">Testes</tissue>
    </source>
</reference>
<organism evidence="11 12">
    <name type="scientific">Saccoglossus kowalevskii</name>
    <name type="common">Acorn worm</name>
    <dbReference type="NCBI Taxonomy" id="10224"/>
    <lineage>
        <taxon>Eukaryota</taxon>
        <taxon>Metazoa</taxon>
        <taxon>Hemichordata</taxon>
        <taxon>Enteropneusta</taxon>
        <taxon>Harrimaniidae</taxon>
        <taxon>Saccoglossus</taxon>
    </lineage>
</organism>
<feature type="repeat" description="ANK" evidence="8">
    <location>
        <begin position="189"/>
        <end position="221"/>
    </location>
</feature>
<keyword evidence="3" id="KW-0677">Repeat</keyword>
<evidence type="ECO:0000256" key="6">
    <source>
        <dbReference type="ARBA" id="ARBA00023180"/>
    </source>
</evidence>
<accession>A0ABM0MUB9</accession>
<keyword evidence="11" id="KW-1185">Reference proteome</keyword>
<gene>
    <name evidence="12" type="primary">LOC102800828</name>
</gene>
<dbReference type="Pfam" id="PF00023">
    <property type="entry name" value="Ank"/>
    <property type="match status" value="1"/>
</dbReference>
<feature type="transmembrane region" description="Helical" evidence="10">
    <location>
        <begin position="854"/>
        <end position="876"/>
    </location>
</feature>
<keyword evidence="10" id="KW-1133">Transmembrane helix</keyword>
<dbReference type="Gene3D" id="1.25.40.20">
    <property type="entry name" value="Ankyrin repeat-containing domain"/>
    <property type="match status" value="3"/>
</dbReference>
<feature type="repeat" description="ANK" evidence="8">
    <location>
        <begin position="423"/>
        <end position="455"/>
    </location>
</feature>
<keyword evidence="1" id="KW-0813">Transport</keyword>
<dbReference type="InterPro" id="IPR002110">
    <property type="entry name" value="Ankyrin_rpt"/>
</dbReference>
<dbReference type="PROSITE" id="PS50088">
    <property type="entry name" value="ANK_REPEAT"/>
    <property type="match status" value="7"/>
</dbReference>
<keyword evidence="4 8" id="KW-0040">ANK repeat</keyword>
<name>A0ABM0MUB9_SACKO</name>
<dbReference type="GeneID" id="102800828"/>
<feature type="compositionally biased region" description="Basic and acidic residues" evidence="9">
    <location>
        <begin position="21"/>
        <end position="36"/>
    </location>
</feature>
<keyword evidence="7" id="KW-0407">Ion channel</keyword>
<feature type="repeat" description="ANK" evidence="8">
    <location>
        <begin position="489"/>
        <end position="521"/>
    </location>
</feature>
<feature type="repeat" description="ANK" evidence="8">
    <location>
        <begin position="273"/>
        <end position="305"/>
    </location>
</feature>
<dbReference type="RefSeq" id="XP_006823610.1">
    <property type="nucleotide sequence ID" value="XM_006823547.1"/>
</dbReference>
<feature type="region of interest" description="Disordered" evidence="9">
    <location>
        <begin position="950"/>
        <end position="977"/>
    </location>
</feature>
<evidence type="ECO:0000256" key="4">
    <source>
        <dbReference type="ARBA" id="ARBA00023043"/>
    </source>
</evidence>
<keyword evidence="10" id="KW-0472">Membrane</keyword>
<evidence type="ECO:0000313" key="12">
    <source>
        <dbReference type="RefSeq" id="XP_006823610.1"/>
    </source>
</evidence>
<feature type="region of interest" description="Disordered" evidence="9">
    <location>
        <begin position="1"/>
        <end position="36"/>
    </location>
</feature>
<evidence type="ECO:0000256" key="7">
    <source>
        <dbReference type="ARBA" id="ARBA00023303"/>
    </source>
</evidence>
<feature type="repeat" description="ANK" evidence="8">
    <location>
        <begin position="455"/>
        <end position="481"/>
    </location>
</feature>
<dbReference type="SMART" id="SM00248">
    <property type="entry name" value="ANK"/>
    <property type="match status" value="12"/>
</dbReference>
<feature type="transmembrane region" description="Helical" evidence="10">
    <location>
        <begin position="639"/>
        <end position="662"/>
    </location>
</feature>
<dbReference type="Pfam" id="PF12796">
    <property type="entry name" value="Ank_2"/>
    <property type="match status" value="4"/>
</dbReference>
<dbReference type="PANTHER" id="PTHR47143">
    <property type="entry name" value="TRANSIENT RECEPTOR POTENTIAL CATION CHANNEL PROTEIN PAINLESS"/>
    <property type="match status" value="1"/>
</dbReference>
<keyword evidence="5" id="KW-0406">Ion transport</keyword>
<proteinExistence type="predicted"/>
<dbReference type="Pfam" id="PF13637">
    <property type="entry name" value="Ank_4"/>
    <property type="match status" value="1"/>
</dbReference>
<dbReference type="PROSITE" id="PS50297">
    <property type="entry name" value="ANK_REP_REGION"/>
    <property type="match status" value="7"/>
</dbReference>
<keyword evidence="10" id="KW-0812">Transmembrane</keyword>